<dbReference type="Gene3D" id="3.30.1050.10">
    <property type="entry name" value="SCP2 sterol-binding domain"/>
    <property type="match status" value="1"/>
</dbReference>
<dbReference type="InterPro" id="IPR036527">
    <property type="entry name" value="SCP2_sterol-bd_dom_sf"/>
</dbReference>
<dbReference type="Proteomes" id="UP000050872">
    <property type="component" value="Unassembled WGS sequence"/>
</dbReference>
<dbReference type="RefSeq" id="WP_057887286.1">
    <property type="nucleotide sequence ID" value="NZ_AZEZ01000011.1"/>
</dbReference>
<evidence type="ECO:0000313" key="3">
    <source>
        <dbReference type="EMBL" id="KRL45562.1"/>
    </source>
</evidence>
<feature type="domain" description="Eis-like acetyltransferase" evidence="2">
    <location>
        <begin position="174"/>
        <end position="280"/>
    </location>
</feature>
<dbReference type="OrthoDB" id="9768284at2"/>
<dbReference type="Pfam" id="PF13527">
    <property type="entry name" value="Acetyltransf_9"/>
    <property type="match status" value="1"/>
</dbReference>
<dbReference type="AlphaFoldDB" id="A0A0R1QSZ3"/>
<dbReference type="PATRIC" id="fig|1423770.3.peg.146"/>
<evidence type="ECO:0000313" key="4">
    <source>
        <dbReference type="Proteomes" id="UP000050872"/>
    </source>
</evidence>
<dbReference type="Pfam" id="PF13530">
    <property type="entry name" value="SCP2_2"/>
    <property type="match status" value="1"/>
</dbReference>
<dbReference type="SUPFAM" id="SSF55729">
    <property type="entry name" value="Acyl-CoA N-acyltransferases (Nat)"/>
    <property type="match status" value="1"/>
</dbReference>
<sequence length="387" mass="45164">MNKYLLDENKFNDFYDLYLYSFNRQDSQQRRLVLKERYDQSHVYGIMNGKKLGSGLFSIPFDVNFHGVDFKMNGIGDVMSAPEFGGRGGASSLLKNALNDMYQEKVTLSYLAPFSYGYYRQFGYEQVFDHTKITMKNTDLPRVKSSEHGHVERVDIKDIPESLKTLYFGQNHLGGMTRAPWWWKHMQDKHADYQAALAYDDDNQLIGYLIYYNEAGTFYIHEWINQKPLGRQLLLKFITKHQSIFTNFVYESPDPDFKADLLLEPNSAKLEVVPYMMARIVNLQDFLQRYPVKKMNLAKVCFKVDDFLDWNAHTWMLTITDGIVELRIADDQKADFELSIQDLTKAMFGYRSLNSLAKYGIIDGDLDKINELDGVFVHQKPQLIDYF</sequence>
<accession>A0A0R1QSZ3</accession>
<evidence type="ECO:0000259" key="2">
    <source>
        <dbReference type="Pfam" id="PF17668"/>
    </source>
</evidence>
<dbReference type="InterPro" id="IPR016181">
    <property type="entry name" value="Acyl_CoA_acyltransferase"/>
</dbReference>
<reference evidence="3 4" key="1">
    <citation type="journal article" date="2015" name="Genome Announc.">
        <title>Expanding the biotechnology potential of lactobacilli through comparative genomics of 213 strains and associated genera.</title>
        <authorList>
            <person name="Sun Z."/>
            <person name="Harris H.M."/>
            <person name="McCann A."/>
            <person name="Guo C."/>
            <person name="Argimon S."/>
            <person name="Zhang W."/>
            <person name="Yang X."/>
            <person name="Jeffery I.B."/>
            <person name="Cooney J.C."/>
            <person name="Kagawa T.F."/>
            <person name="Liu W."/>
            <person name="Song Y."/>
            <person name="Salvetti E."/>
            <person name="Wrobel A."/>
            <person name="Rasinkangas P."/>
            <person name="Parkhill J."/>
            <person name="Rea M.C."/>
            <person name="O'Sullivan O."/>
            <person name="Ritari J."/>
            <person name="Douillard F.P."/>
            <person name="Paul Ross R."/>
            <person name="Yang R."/>
            <person name="Briner A.E."/>
            <person name="Felis G.E."/>
            <person name="de Vos W.M."/>
            <person name="Barrangou R."/>
            <person name="Klaenhammer T.R."/>
            <person name="Caufield P.W."/>
            <person name="Cui Y."/>
            <person name="Zhang H."/>
            <person name="O'Toole P.W."/>
        </authorList>
    </citation>
    <scope>NUCLEOTIDE SEQUENCE [LARGE SCALE GENOMIC DNA]</scope>
    <source>
        <strain evidence="3 4">DSM 14500</strain>
    </source>
</reference>
<dbReference type="EMBL" id="AZEZ01000011">
    <property type="protein sequence ID" value="KRL45562.1"/>
    <property type="molecule type" value="Genomic_DNA"/>
</dbReference>
<name>A0A0R1QSZ3_9LACO</name>
<dbReference type="Gene3D" id="3.40.630.30">
    <property type="match status" value="2"/>
</dbReference>
<comment type="caution">
    <text evidence="3">The sequence shown here is derived from an EMBL/GenBank/DDBJ whole genome shotgun (WGS) entry which is preliminary data.</text>
</comment>
<dbReference type="PANTHER" id="PTHR37817">
    <property type="entry name" value="N-ACETYLTRANSFERASE EIS"/>
    <property type="match status" value="1"/>
</dbReference>
<dbReference type="Pfam" id="PF17668">
    <property type="entry name" value="Acetyltransf_17"/>
    <property type="match status" value="1"/>
</dbReference>
<dbReference type="GO" id="GO:0030649">
    <property type="term" value="P:aminoglycoside antibiotic catabolic process"/>
    <property type="evidence" value="ECO:0007669"/>
    <property type="project" value="TreeGrafter"/>
</dbReference>
<dbReference type="GO" id="GO:0034069">
    <property type="term" value="F:aminoglycoside N-acetyltransferase activity"/>
    <property type="evidence" value="ECO:0007669"/>
    <property type="project" value="TreeGrafter"/>
</dbReference>
<evidence type="ECO:0000259" key="1">
    <source>
        <dbReference type="Pfam" id="PF13530"/>
    </source>
</evidence>
<feature type="domain" description="Enhanced intracellular survival protein" evidence="1">
    <location>
        <begin position="284"/>
        <end position="382"/>
    </location>
</feature>
<keyword evidence="3" id="KW-0808">Transferase</keyword>
<dbReference type="SUPFAM" id="SSF55718">
    <property type="entry name" value="SCP-like"/>
    <property type="match status" value="1"/>
</dbReference>
<dbReference type="STRING" id="1423770.FD29_GL000147"/>
<protein>
    <submittedName>
        <fullName evidence="3">Acetyltransferase</fullName>
    </submittedName>
</protein>
<organism evidence="3 4">
    <name type="scientific">Companilactobacillus mindensis DSM 14500</name>
    <dbReference type="NCBI Taxonomy" id="1423770"/>
    <lineage>
        <taxon>Bacteria</taxon>
        <taxon>Bacillati</taxon>
        <taxon>Bacillota</taxon>
        <taxon>Bacilli</taxon>
        <taxon>Lactobacillales</taxon>
        <taxon>Lactobacillaceae</taxon>
        <taxon>Companilactobacillus</taxon>
    </lineage>
</organism>
<dbReference type="PANTHER" id="PTHR37817:SF1">
    <property type="entry name" value="N-ACETYLTRANSFERASE EIS"/>
    <property type="match status" value="1"/>
</dbReference>
<keyword evidence="4" id="KW-1185">Reference proteome</keyword>
<dbReference type="InterPro" id="IPR051554">
    <property type="entry name" value="Acetyltransferase_Eis"/>
</dbReference>
<dbReference type="InterPro" id="IPR041380">
    <property type="entry name" value="Acetyltransf_17"/>
</dbReference>
<dbReference type="InterPro" id="IPR025559">
    <property type="entry name" value="Eis_dom"/>
</dbReference>
<gene>
    <name evidence="3" type="ORF">FD29_GL000147</name>
</gene>
<proteinExistence type="predicted"/>